<dbReference type="SUPFAM" id="SSF52540">
    <property type="entry name" value="P-loop containing nucleoside triphosphate hydrolases"/>
    <property type="match status" value="1"/>
</dbReference>
<dbReference type="InterPro" id="IPR001482">
    <property type="entry name" value="T2SS/T4SS_dom"/>
</dbReference>
<proteinExistence type="predicted"/>
<keyword evidence="4" id="KW-0653">Protein transport</keyword>
<feature type="domain" description="Bacterial type II secretion system protein E" evidence="8">
    <location>
        <begin position="324"/>
        <end position="338"/>
    </location>
</feature>
<dbReference type="NCBIfam" id="TIGR02533">
    <property type="entry name" value="type_II_gspE"/>
    <property type="match status" value="1"/>
</dbReference>
<dbReference type="GO" id="GO:0015628">
    <property type="term" value="P:protein secretion by the type II secretion system"/>
    <property type="evidence" value="ECO:0007669"/>
    <property type="project" value="InterPro"/>
</dbReference>
<dbReference type="CDD" id="cd01129">
    <property type="entry name" value="PulE-GspE-like"/>
    <property type="match status" value="1"/>
</dbReference>
<dbReference type="InterPro" id="IPR003593">
    <property type="entry name" value="AAA+_ATPase"/>
</dbReference>
<dbReference type="AlphaFoldDB" id="A0A0W8FR15"/>
<keyword evidence="5" id="KW-1278">Translocase</keyword>
<evidence type="ECO:0000256" key="1">
    <source>
        <dbReference type="ARBA" id="ARBA00022448"/>
    </source>
</evidence>
<evidence type="ECO:0000313" key="9">
    <source>
        <dbReference type="EMBL" id="KUG23335.1"/>
    </source>
</evidence>
<dbReference type="PANTHER" id="PTHR30258">
    <property type="entry name" value="TYPE II SECRETION SYSTEM PROTEIN GSPE-RELATED"/>
    <property type="match status" value="1"/>
</dbReference>
<keyword evidence="3" id="KW-0067">ATP-binding</keyword>
<dbReference type="Pfam" id="PF05157">
    <property type="entry name" value="MshEN"/>
    <property type="match status" value="1"/>
</dbReference>
<evidence type="ECO:0000256" key="2">
    <source>
        <dbReference type="ARBA" id="ARBA00022741"/>
    </source>
</evidence>
<dbReference type="InterPro" id="IPR037257">
    <property type="entry name" value="T2SS_E_N_sf"/>
</dbReference>
<dbReference type="SUPFAM" id="SSF160246">
    <property type="entry name" value="EspE N-terminal domain-like"/>
    <property type="match status" value="1"/>
</dbReference>
<gene>
    <name evidence="9" type="ORF">ASZ90_006863</name>
</gene>
<comment type="catalytic activity">
    <reaction evidence="7">
        <text>ATP + H2O + cellular proteinSide 1 = ADP + phosphate + cellular proteinSide 2.</text>
        <dbReference type="EC" id="7.4.2.8"/>
    </reaction>
</comment>
<evidence type="ECO:0000259" key="8">
    <source>
        <dbReference type="PROSITE" id="PS00662"/>
    </source>
</evidence>
<organism evidence="9">
    <name type="scientific">hydrocarbon metagenome</name>
    <dbReference type="NCBI Taxonomy" id="938273"/>
    <lineage>
        <taxon>unclassified sequences</taxon>
        <taxon>metagenomes</taxon>
        <taxon>ecological metagenomes</taxon>
    </lineage>
</organism>
<evidence type="ECO:0000256" key="4">
    <source>
        <dbReference type="ARBA" id="ARBA00022927"/>
    </source>
</evidence>
<dbReference type="PANTHER" id="PTHR30258:SF2">
    <property type="entry name" value="COMG OPERON PROTEIN 1"/>
    <property type="match status" value="1"/>
</dbReference>
<dbReference type="FunFam" id="3.40.50.300:FF:000398">
    <property type="entry name" value="Type IV pilus assembly ATPase PilB"/>
    <property type="match status" value="1"/>
</dbReference>
<dbReference type="SMART" id="SM00382">
    <property type="entry name" value="AAA"/>
    <property type="match status" value="1"/>
</dbReference>
<dbReference type="InterPro" id="IPR027417">
    <property type="entry name" value="P-loop_NTPase"/>
</dbReference>
<dbReference type="GO" id="GO:0005886">
    <property type="term" value="C:plasma membrane"/>
    <property type="evidence" value="ECO:0007669"/>
    <property type="project" value="TreeGrafter"/>
</dbReference>
<dbReference type="Gene3D" id="3.40.50.300">
    <property type="entry name" value="P-loop containing nucleotide triphosphate hydrolases"/>
    <property type="match status" value="1"/>
</dbReference>
<evidence type="ECO:0000256" key="3">
    <source>
        <dbReference type="ARBA" id="ARBA00022840"/>
    </source>
</evidence>
<dbReference type="Pfam" id="PF00437">
    <property type="entry name" value="T2SSE"/>
    <property type="match status" value="1"/>
</dbReference>
<dbReference type="InterPro" id="IPR007831">
    <property type="entry name" value="T2SS_GspE_N"/>
</dbReference>
<keyword evidence="2" id="KW-0547">Nucleotide-binding</keyword>
<comment type="caution">
    <text evidence="9">The sequence shown here is derived from an EMBL/GenBank/DDBJ whole genome shotgun (WGS) entry which is preliminary data.</text>
</comment>
<dbReference type="InterPro" id="IPR013369">
    <property type="entry name" value="T2SS_GspE"/>
</dbReference>
<evidence type="ECO:0000256" key="7">
    <source>
        <dbReference type="ARBA" id="ARBA00034006"/>
    </source>
</evidence>
<sequence>MQNIKYLDPENFPKVPFVLETLSARFIREKKIVPLEFKQNSLKIVMADPDNQEVIDALKVAVSHDIEVYSSDLQAIEEYIEKFYTQEIQDIGKLIENIEDNSLQFIHEEEDVGHLQDLASEAPIIRLVNMLVTRAVESRASDIHIEPYADELKVRYRIDGVLHDIELIPKKLQAAIFSRIKIMAKLNIAERRLPQDGRIKLKVGGSEIDIRVSSVPVLYGESLVMRLLHQEGILIDMEQLGFPADTLLTFNNIIKNTNGIILVTGPTGSGKTTTLYGALDKINSADRKIITVEDPIEYHLKGINQIQVKPQIGLDFPNILRHIVRQDPDVIMIGEIRDLETAEIAIQSALTGHLVFSTLHTNDAPTAITRLIDIGVQSYLLAATIRGILAQRLVRIICPDCAEIDETATNDERTNLKCGPDIKLFRGRGCEKCAHTGFYGRSGIYELLEVDNSIHQLIIKNADARQIREKAKENGMRTLLEDGWLKVRAGQTTVNEVFRVTQEI</sequence>
<evidence type="ECO:0000256" key="6">
    <source>
        <dbReference type="ARBA" id="ARBA00024382"/>
    </source>
</evidence>
<protein>
    <recommendedName>
        <fullName evidence="6">protein-secreting ATPase</fullName>
        <ecNumber evidence="6">7.4.2.8</ecNumber>
    </recommendedName>
</protein>
<accession>A0A0W8FR15</accession>
<dbReference type="EC" id="7.4.2.8" evidence="6"/>
<dbReference type="GO" id="GO:0015627">
    <property type="term" value="C:type II protein secretion system complex"/>
    <property type="evidence" value="ECO:0007669"/>
    <property type="project" value="InterPro"/>
</dbReference>
<dbReference type="EMBL" id="LNQE01000912">
    <property type="protein sequence ID" value="KUG23335.1"/>
    <property type="molecule type" value="Genomic_DNA"/>
</dbReference>
<dbReference type="GO" id="GO:0008564">
    <property type="term" value="F:protein-exporting ATPase activity"/>
    <property type="evidence" value="ECO:0007669"/>
    <property type="project" value="UniProtKB-EC"/>
</dbReference>
<dbReference type="GO" id="GO:0016887">
    <property type="term" value="F:ATP hydrolysis activity"/>
    <property type="evidence" value="ECO:0007669"/>
    <property type="project" value="TreeGrafter"/>
</dbReference>
<dbReference type="Gene3D" id="3.30.450.90">
    <property type="match status" value="1"/>
</dbReference>
<dbReference type="GO" id="GO:0005524">
    <property type="term" value="F:ATP binding"/>
    <property type="evidence" value="ECO:0007669"/>
    <property type="project" value="UniProtKB-KW"/>
</dbReference>
<reference evidence="9" key="1">
    <citation type="journal article" date="2015" name="Proc. Natl. Acad. Sci. U.S.A.">
        <title>Networks of energetic and metabolic interactions define dynamics in microbial communities.</title>
        <authorList>
            <person name="Embree M."/>
            <person name="Liu J.K."/>
            <person name="Al-Bassam M.M."/>
            <person name="Zengler K."/>
        </authorList>
    </citation>
    <scope>NUCLEOTIDE SEQUENCE</scope>
</reference>
<keyword evidence="1" id="KW-0813">Transport</keyword>
<name>A0A0W8FR15_9ZZZZ</name>
<dbReference type="Gene3D" id="3.30.300.160">
    <property type="entry name" value="Type II secretion system, protein E, N-terminal domain"/>
    <property type="match status" value="1"/>
</dbReference>
<dbReference type="FunFam" id="3.30.450.90:FF:000001">
    <property type="entry name" value="Type II secretion system ATPase GspE"/>
    <property type="match status" value="1"/>
</dbReference>
<dbReference type="PROSITE" id="PS00662">
    <property type="entry name" value="T2SP_E"/>
    <property type="match status" value="1"/>
</dbReference>
<evidence type="ECO:0000256" key="5">
    <source>
        <dbReference type="ARBA" id="ARBA00022967"/>
    </source>
</evidence>